<keyword evidence="5 6" id="KW-0472">Membrane</keyword>
<comment type="similarity">
    <text evidence="2">Belongs to the DRAM/TMEM150 family.</text>
</comment>
<comment type="subcellular location">
    <subcellularLocation>
        <location evidence="1">Endomembrane system</location>
        <topology evidence="1">Multi-pass membrane protein</topology>
    </subcellularLocation>
</comment>
<sequence length="197" mass="22670">MTIRFVLVTKLNKNHLRKIQVANCTSLFCGIVAIGGMIVVAVYPMSSLQLAHDIGAYGLFFVGIIYAFLQTLVSYFLYPDHNGLATCRLRLTFVTLCFVSLIIMMIFYPIGSAEFDSGNYSHTKRLKHPGEKGFVELVVSSVAEWTLALFFIFYFFSYIREFQKITLHYRIDLLDHHFDESSTKQSDERHPLLFEQI</sequence>
<evidence type="ECO:0000313" key="8">
    <source>
        <dbReference type="Proteomes" id="UP000694941"/>
    </source>
</evidence>
<keyword evidence="4 6" id="KW-1133">Transmembrane helix</keyword>
<evidence type="ECO:0000256" key="2">
    <source>
        <dbReference type="ARBA" id="ARBA00006565"/>
    </source>
</evidence>
<keyword evidence="8" id="KW-1185">Reference proteome</keyword>
<dbReference type="PANTHER" id="PTHR21324:SF2">
    <property type="entry name" value="EG:22E5.9 PROTEIN"/>
    <property type="match status" value="1"/>
</dbReference>
<organism evidence="8 9">
    <name type="scientific">Limulus polyphemus</name>
    <name type="common">Atlantic horseshoe crab</name>
    <dbReference type="NCBI Taxonomy" id="6850"/>
    <lineage>
        <taxon>Eukaryota</taxon>
        <taxon>Metazoa</taxon>
        <taxon>Ecdysozoa</taxon>
        <taxon>Arthropoda</taxon>
        <taxon>Chelicerata</taxon>
        <taxon>Merostomata</taxon>
        <taxon>Xiphosura</taxon>
        <taxon>Limulidae</taxon>
        <taxon>Limulus</taxon>
    </lineage>
</organism>
<keyword evidence="3 6" id="KW-0812">Transmembrane</keyword>
<evidence type="ECO:0000256" key="3">
    <source>
        <dbReference type="ARBA" id="ARBA00022692"/>
    </source>
</evidence>
<dbReference type="PANTHER" id="PTHR21324">
    <property type="entry name" value="FASTING-INDUCIBLE INTEGRAL MEMBRANE PROTEIN TM6P1-RELATED"/>
    <property type="match status" value="1"/>
</dbReference>
<feature type="transmembrane region" description="Helical" evidence="6">
    <location>
        <begin position="89"/>
        <end position="110"/>
    </location>
</feature>
<feature type="domain" description="CWH43-like N-terminal" evidence="7">
    <location>
        <begin position="4"/>
        <end position="165"/>
    </location>
</feature>
<dbReference type="Proteomes" id="UP000694941">
    <property type="component" value="Unplaced"/>
</dbReference>
<reference evidence="9" key="1">
    <citation type="submission" date="2025-08" db="UniProtKB">
        <authorList>
            <consortium name="RefSeq"/>
        </authorList>
    </citation>
    <scope>IDENTIFICATION</scope>
    <source>
        <tissue evidence="9">Muscle</tissue>
    </source>
</reference>
<evidence type="ECO:0000313" key="9">
    <source>
        <dbReference type="RefSeq" id="XP_022258035.1"/>
    </source>
</evidence>
<evidence type="ECO:0000256" key="5">
    <source>
        <dbReference type="ARBA" id="ARBA00023136"/>
    </source>
</evidence>
<gene>
    <name evidence="9" type="primary">LOC111089569</name>
</gene>
<accession>A0ABM1TQ79</accession>
<name>A0ABM1TQ79_LIMPO</name>
<dbReference type="Pfam" id="PF10277">
    <property type="entry name" value="Frag1"/>
    <property type="match status" value="1"/>
</dbReference>
<evidence type="ECO:0000256" key="4">
    <source>
        <dbReference type="ARBA" id="ARBA00022989"/>
    </source>
</evidence>
<evidence type="ECO:0000259" key="7">
    <source>
        <dbReference type="Pfam" id="PF10277"/>
    </source>
</evidence>
<evidence type="ECO:0000256" key="1">
    <source>
        <dbReference type="ARBA" id="ARBA00004127"/>
    </source>
</evidence>
<dbReference type="InterPro" id="IPR019402">
    <property type="entry name" value="CWH43_N"/>
</dbReference>
<dbReference type="GeneID" id="111089569"/>
<protein>
    <submittedName>
        <fullName evidence="9">DNA damage-regulated autophagy modulator protein 1-like</fullName>
    </submittedName>
</protein>
<feature type="transmembrane region" description="Helical" evidence="6">
    <location>
        <begin position="21"/>
        <end position="43"/>
    </location>
</feature>
<feature type="transmembrane region" description="Helical" evidence="6">
    <location>
        <begin position="134"/>
        <end position="156"/>
    </location>
</feature>
<dbReference type="RefSeq" id="XP_022258035.1">
    <property type="nucleotide sequence ID" value="XM_022402327.1"/>
</dbReference>
<proteinExistence type="inferred from homology"/>
<feature type="transmembrane region" description="Helical" evidence="6">
    <location>
        <begin position="55"/>
        <end position="77"/>
    </location>
</feature>
<evidence type="ECO:0000256" key="6">
    <source>
        <dbReference type="SAM" id="Phobius"/>
    </source>
</evidence>
<dbReference type="InterPro" id="IPR050911">
    <property type="entry name" value="DRAM/TMEM150_Autophagy_Mod"/>
</dbReference>